<evidence type="ECO:0008006" key="4">
    <source>
        <dbReference type="Google" id="ProtNLM"/>
    </source>
</evidence>
<accession>A0A1M7F8F0</accession>
<organism evidence="2 3">
    <name type="scientific">Bradyrhizobium lablabi</name>
    <dbReference type="NCBI Taxonomy" id="722472"/>
    <lineage>
        <taxon>Bacteria</taxon>
        <taxon>Pseudomonadati</taxon>
        <taxon>Pseudomonadota</taxon>
        <taxon>Alphaproteobacteria</taxon>
        <taxon>Hyphomicrobiales</taxon>
        <taxon>Nitrobacteraceae</taxon>
        <taxon>Bradyrhizobium</taxon>
    </lineage>
</organism>
<evidence type="ECO:0000256" key="1">
    <source>
        <dbReference type="SAM" id="Phobius"/>
    </source>
</evidence>
<feature type="transmembrane region" description="Helical" evidence="1">
    <location>
        <begin position="46"/>
        <end position="66"/>
    </location>
</feature>
<evidence type="ECO:0000313" key="2">
    <source>
        <dbReference type="EMBL" id="SEE04749.1"/>
    </source>
</evidence>
<evidence type="ECO:0000313" key="3">
    <source>
        <dbReference type="Proteomes" id="UP000183208"/>
    </source>
</evidence>
<proteinExistence type="predicted"/>
<keyword evidence="1" id="KW-0472">Membrane</keyword>
<keyword evidence="1" id="KW-0812">Transmembrane</keyword>
<dbReference type="EMBL" id="FNTI01000001">
    <property type="protein sequence ID" value="SEE04749.1"/>
    <property type="molecule type" value="Genomic_DNA"/>
</dbReference>
<name>A0A1M7F8F0_9BRAD</name>
<reference evidence="2 3" key="1">
    <citation type="submission" date="2016-10" db="EMBL/GenBank/DDBJ databases">
        <authorList>
            <person name="de Groot N.N."/>
        </authorList>
    </citation>
    <scope>NUCLEOTIDE SEQUENCE [LARGE SCALE GENOMIC DNA]</scope>
    <source>
        <strain evidence="2 3">GAS522</strain>
    </source>
</reference>
<protein>
    <recommendedName>
        <fullName evidence="4">Transmembrane protein</fullName>
    </recommendedName>
</protein>
<dbReference type="Proteomes" id="UP000183208">
    <property type="component" value="Unassembled WGS sequence"/>
</dbReference>
<gene>
    <name evidence="2" type="ORF">SAMN05444171_6081</name>
</gene>
<feature type="transmembrane region" description="Helical" evidence="1">
    <location>
        <begin position="6"/>
        <end position="26"/>
    </location>
</feature>
<sequence length="171" mass="19945">MSRILKPFVFVLAGIYFLVDAAVWLLAKPVIRWLSGHWIFDRLRTWVMSLGRYPTLALFVVPVLILEPAKPFAAYLTATGHMVIGLIILGVAEVLKLVLIERLFCISRDKLMSIRAFAWCYAKLQQIRSWVESLGAWRLARRLVLIARRTMRRYVLAYQSEEREHVSWQSR</sequence>
<dbReference type="RefSeq" id="WP_074826957.1">
    <property type="nucleotide sequence ID" value="NZ_FNTI01000001.1"/>
</dbReference>
<feature type="transmembrane region" description="Helical" evidence="1">
    <location>
        <begin position="72"/>
        <end position="92"/>
    </location>
</feature>
<dbReference type="AlphaFoldDB" id="A0A1M7F8F0"/>
<keyword evidence="1" id="KW-1133">Transmembrane helix</keyword>